<dbReference type="AlphaFoldDB" id="A0A3A4ZMC2"/>
<evidence type="ECO:0000256" key="5">
    <source>
        <dbReference type="ARBA" id="ARBA00022777"/>
    </source>
</evidence>
<dbReference type="InterPro" id="IPR000014">
    <property type="entry name" value="PAS"/>
</dbReference>
<dbReference type="SMART" id="SM00387">
    <property type="entry name" value="HATPase_c"/>
    <property type="match status" value="1"/>
</dbReference>
<dbReference type="PRINTS" id="PR00344">
    <property type="entry name" value="BCTRLSENSOR"/>
</dbReference>
<dbReference type="Gene3D" id="3.30.450.20">
    <property type="entry name" value="PAS domain"/>
    <property type="match status" value="2"/>
</dbReference>
<dbReference type="Pfam" id="PF02518">
    <property type="entry name" value="HATPase_c"/>
    <property type="match status" value="1"/>
</dbReference>
<comment type="caution">
    <text evidence="11">The sequence shown here is derived from an EMBL/GenBank/DDBJ whole genome shotgun (WGS) entry which is preliminary data.</text>
</comment>
<dbReference type="SMART" id="SM00086">
    <property type="entry name" value="PAC"/>
    <property type="match status" value="1"/>
</dbReference>
<dbReference type="CDD" id="cd00082">
    <property type="entry name" value="HisKA"/>
    <property type="match status" value="1"/>
</dbReference>
<proteinExistence type="predicted"/>
<dbReference type="SMART" id="SM00388">
    <property type="entry name" value="HisKA"/>
    <property type="match status" value="1"/>
</dbReference>
<dbReference type="GO" id="GO:0000155">
    <property type="term" value="F:phosphorelay sensor kinase activity"/>
    <property type="evidence" value="ECO:0007669"/>
    <property type="project" value="InterPro"/>
</dbReference>
<evidence type="ECO:0000313" key="12">
    <source>
        <dbReference type="Proteomes" id="UP000265540"/>
    </source>
</evidence>
<dbReference type="InterPro" id="IPR004358">
    <property type="entry name" value="Sig_transdc_His_kin-like_C"/>
</dbReference>
<dbReference type="InterPro" id="IPR036890">
    <property type="entry name" value="HATPase_C_sf"/>
</dbReference>
<dbReference type="FunFam" id="1.10.287.130:FF:000001">
    <property type="entry name" value="Two-component sensor histidine kinase"/>
    <property type="match status" value="1"/>
</dbReference>
<dbReference type="EC" id="2.7.13.3" evidence="2"/>
<evidence type="ECO:0000259" key="10">
    <source>
        <dbReference type="PROSITE" id="PS50113"/>
    </source>
</evidence>
<dbReference type="PANTHER" id="PTHR43711:SF30">
    <property type="entry name" value="HISTIDINE KINASE"/>
    <property type="match status" value="1"/>
</dbReference>
<dbReference type="InterPro" id="IPR003594">
    <property type="entry name" value="HATPase_dom"/>
</dbReference>
<keyword evidence="4" id="KW-0808">Transferase</keyword>
<dbReference type="Proteomes" id="UP000265540">
    <property type="component" value="Unassembled WGS sequence"/>
</dbReference>
<comment type="catalytic activity">
    <reaction evidence="1">
        <text>ATP + protein L-histidine = ADP + protein N-phospho-L-histidine.</text>
        <dbReference type="EC" id="2.7.13.3"/>
    </reaction>
</comment>
<evidence type="ECO:0000256" key="3">
    <source>
        <dbReference type="ARBA" id="ARBA00022553"/>
    </source>
</evidence>
<dbReference type="NCBIfam" id="TIGR00229">
    <property type="entry name" value="sensory_box"/>
    <property type="match status" value="1"/>
</dbReference>
<evidence type="ECO:0000256" key="1">
    <source>
        <dbReference type="ARBA" id="ARBA00000085"/>
    </source>
</evidence>
<feature type="domain" description="Histidine kinase" evidence="8">
    <location>
        <begin position="322"/>
        <end position="545"/>
    </location>
</feature>
<dbReference type="CDD" id="cd00130">
    <property type="entry name" value="PAS"/>
    <property type="match status" value="1"/>
</dbReference>
<dbReference type="InterPro" id="IPR050736">
    <property type="entry name" value="Sensor_HK_Regulatory"/>
</dbReference>
<dbReference type="PROSITE" id="PS50113">
    <property type="entry name" value="PAC"/>
    <property type="match status" value="1"/>
</dbReference>
<dbReference type="InterPro" id="IPR000700">
    <property type="entry name" value="PAS-assoc_C"/>
</dbReference>
<dbReference type="SUPFAM" id="SSF47384">
    <property type="entry name" value="Homodimeric domain of signal transducing histidine kinase"/>
    <property type="match status" value="1"/>
</dbReference>
<dbReference type="Pfam" id="PF00512">
    <property type="entry name" value="HisKA"/>
    <property type="match status" value="1"/>
</dbReference>
<evidence type="ECO:0000256" key="7">
    <source>
        <dbReference type="SAM" id="Coils"/>
    </source>
</evidence>
<accession>A0A3A4ZMC2</accession>
<keyword evidence="6" id="KW-0902">Two-component regulatory system</keyword>
<dbReference type="PANTHER" id="PTHR43711">
    <property type="entry name" value="TWO-COMPONENT HISTIDINE KINASE"/>
    <property type="match status" value="1"/>
</dbReference>
<evidence type="ECO:0000313" key="11">
    <source>
        <dbReference type="EMBL" id="RJR27860.1"/>
    </source>
</evidence>
<dbReference type="InterPro" id="IPR003661">
    <property type="entry name" value="HisK_dim/P_dom"/>
</dbReference>
<protein>
    <recommendedName>
        <fullName evidence="2">histidine kinase</fullName>
        <ecNumber evidence="2">2.7.13.3</ecNumber>
    </recommendedName>
</protein>
<dbReference type="EMBL" id="QZJF01000006">
    <property type="protein sequence ID" value="RJR27860.1"/>
    <property type="molecule type" value="Genomic_DNA"/>
</dbReference>
<dbReference type="InterPro" id="IPR005467">
    <property type="entry name" value="His_kinase_dom"/>
</dbReference>
<evidence type="ECO:0000256" key="6">
    <source>
        <dbReference type="ARBA" id="ARBA00023012"/>
    </source>
</evidence>
<dbReference type="Gene3D" id="1.10.287.130">
    <property type="match status" value="1"/>
</dbReference>
<dbReference type="PROSITE" id="PS50112">
    <property type="entry name" value="PAS"/>
    <property type="match status" value="1"/>
</dbReference>
<evidence type="ECO:0000256" key="2">
    <source>
        <dbReference type="ARBA" id="ARBA00012438"/>
    </source>
</evidence>
<dbReference type="InterPro" id="IPR035965">
    <property type="entry name" value="PAS-like_dom_sf"/>
</dbReference>
<reference evidence="11 12" key="1">
    <citation type="journal article" date="2017" name="ISME J.">
        <title>Energy and carbon metabolisms in a deep terrestrial subsurface fluid microbial community.</title>
        <authorList>
            <person name="Momper L."/>
            <person name="Jungbluth S.P."/>
            <person name="Lee M.D."/>
            <person name="Amend J.P."/>
        </authorList>
    </citation>
    <scope>NUCLEOTIDE SEQUENCE [LARGE SCALE GENOMIC DNA]</scope>
    <source>
        <strain evidence="11">SURF_46</strain>
    </source>
</reference>
<feature type="coiled-coil region" evidence="7">
    <location>
        <begin position="138"/>
        <end position="200"/>
    </location>
</feature>
<dbReference type="SUPFAM" id="SSF55874">
    <property type="entry name" value="ATPase domain of HSP90 chaperone/DNA topoisomerase II/histidine kinase"/>
    <property type="match status" value="1"/>
</dbReference>
<feature type="domain" description="PAC" evidence="10">
    <location>
        <begin position="85"/>
        <end position="136"/>
    </location>
</feature>
<keyword evidence="5" id="KW-0418">Kinase</keyword>
<gene>
    <name evidence="11" type="ORF">C4561_01060</name>
</gene>
<evidence type="ECO:0000259" key="9">
    <source>
        <dbReference type="PROSITE" id="PS50112"/>
    </source>
</evidence>
<sequence length="546" mass="62194">MPNVFLDDNLLKNSMYTFMENVYLLGVCINPEGTLIYVNPHFYKTTGYNEKEIIGKSWYEQFLPVNKIDTVIQTMNAIVENKYSMRSETSIVKKDGTQLIVEWHNVPIVDNDKVVYIVSLGIDVTARNEVELLLKLNEKTMRERAEMYEKQNKVLEDTKKGMLNLLDDAKQLEEALQHEKKSVELKVDERTKELNEEKARLVSSINSFPSGFVVTDTEGNVVLTNNLLNEIFKVRHTQWTLSEIAGYLEGATDFTAHYRKCTELKEPVLIKDIDIGRRYIELYIAPIFLSPLSDNTIGNIILITDITEEKILERSKDEFFSIASHELRTPLTAIRGNIELIKKHYLSKVSEQSFTEMIDDIGSSSDRLIELVNEFLNMSRLEQGKIKFEKELFDLDDLIDGVVFEMQSSAKEKGLFLKYENKNEKLPRVIADSNRVKEVLLNLVSNAIVYSDKGGITVISELADSYIKVSVNDTGRGISPQNQNLLFRKFQQANPSLYARDSSKSSGLGLYISKLMVEAMGGKIYLEWSQEGAGSTFTFTLPVSRG</sequence>
<name>A0A3A4ZMC2_UNCKA</name>
<organism evidence="11 12">
    <name type="scientific">candidate division WWE3 bacterium</name>
    <dbReference type="NCBI Taxonomy" id="2053526"/>
    <lineage>
        <taxon>Bacteria</taxon>
        <taxon>Katanobacteria</taxon>
    </lineage>
</organism>
<evidence type="ECO:0000256" key="4">
    <source>
        <dbReference type="ARBA" id="ARBA00022679"/>
    </source>
</evidence>
<dbReference type="Pfam" id="PF13426">
    <property type="entry name" value="PAS_9"/>
    <property type="match status" value="1"/>
</dbReference>
<dbReference type="InterPro" id="IPR001610">
    <property type="entry name" value="PAC"/>
</dbReference>
<dbReference type="InterPro" id="IPR036097">
    <property type="entry name" value="HisK_dim/P_sf"/>
</dbReference>
<evidence type="ECO:0000259" key="8">
    <source>
        <dbReference type="PROSITE" id="PS50109"/>
    </source>
</evidence>
<dbReference type="Gene3D" id="3.30.565.10">
    <property type="entry name" value="Histidine kinase-like ATPase, C-terminal domain"/>
    <property type="match status" value="1"/>
</dbReference>
<keyword evidence="3" id="KW-0597">Phosphoprotein</keyword>
<dbReference type="SUPFAM" id="SSF55785">
    <property type="entry name" value="PYP-like sensor domain (PAS domain)"/>
    <property type="match status" value="1"/>
</dbReference>
<feature type="domain" description="PAS" evidence="9">
    <location>
        <begin position="29"/>
        <end position="82"/>
    </location>
</feature>
<keyword evidence="7" id="KW-0175">Coiled coil</keyword>
<dbReference type="PROSITE" id="PS50109">
    <property type="entry name" value="HIS_KIN"/>
    <property type="match status" value="1"/>
</dbReference>